<evidence type="ECO:0000313" key="2">
    <source>
        <dbReference type="EMBL" id="GAA1797589.1"/>
    </source>
</evidence>
<feature type="signal peptide" evidence="1">
    <location>
        <begin position="1"/>
        <end position="26"/>
    </location>
</feature>
<dbReference type="EMBL" id="BAAAPO010000036">
    <property type="protein sequence ID" value="GAA1797589.1"/>
    <property type="molecule type" value="Genomic_DNA"/>
</dbReference>
<feature type="chain" id="PRO_5047395097" evidence="1">
    <location>
        <begin position="27"/>
        <end position="128"/>
    </location>
</feature>
<comment type="caution">
    <text evidence="2">The sequence shown here is derived from an EMBL/GenBank/DDBJ whole genome shotgun (WGS) entry which is preliminary data.</text>
</comment>
<sequence length="128" mass="13228">MRRNAIIATVTSAAALTAFGASTAGAAPAPSAAPAAFTCSQLGTPPSDARLYVDRMLAAWGYGQRAQVGCYAVDPAVQFAFAERGKNVGSWVFVSKTRIHDYHVDVVTYRGGDGATMVAHGATTFGAN</sequence>
<accession>A0ABN2LRV6</accession>
<organism evidence="2 3">
    <name type="scientific">Nostocoides veronense</name>
    <dbReference type="NCBI Taxonomy" id="330836"/>
    <lineage>
        <taxon>Bacteria</taxon>
        <taxon>Bacillati</taxon>
        <taxon>Actinomycetota</taxon>
        <taxon>Actinomycetes</taxon>
        <taxon>Micrococcales</taxon>
        <taxon>Intrasporangiaceae</taxon>
        <taxon>Nostocoides</taxon>
    </lineage>
</organism>
<name>A0ABN2LRV6_9MICO</name>
<dbReference type="RefSeq" id="WP_344085029.1">
    <property type="nucleotide sequence ID" value="NZ_BAAAPO010000036.1"/>
</dbReference>
<dbReference type="Proteomes" id="UP001499938">
    <property type="component" value="Unassembled WGS sequence"/>
</dbReference>
<keyword evidence="1" id="KW-0732">Signal</keyword>
<reference evidence="2 3" key="1">
    <citation type="journal article" date="2019" name="Int. J. Syst. Evol. Microbiol.">
        <title>The Global Catalogue of Microorganisms (GCM) 10K type strain sequencing project: providing services to taxonomists for standard genome sequencing and annotation.</title>
        <authorList>
            <consortium name="The Broad Institute Genomics Platform"/>
            <consortium name="The Broad Institute Genome Sequencing Center for Infectious Disease"/>
            <person name="Wu L."/>
            <person name="Ma J."/>
        </authorList>
    </citation>
    <scope>NUCLEOTIDE SEQUENCE [LARGE SCALE GENOMIC DNA]</scope>
    <source>
        <strain evidence="2 3">JCM 15592</strain>
    </source>
</reference>
<proteinExistence type="predicted"/>
<evidence type="ECO:0000313" key="3">
    <source>
        <dbReference type="Proteomes" id="UP001499938"/>
    </source>
</evidence>
<evidence type="ECO:0000256" key="1">
    <source>
        <dbReference type="SAM" id="SignalP"/>
    </source>
</evidence>
<protein>
    <submittedName>
        <fullName evidence="2">Uncharacterized protein</fullName>
    </submittedName>
</protein>
<gene>
    <name evidence="2" type="ORF">GCM10009811_22130</name>
</gene>
<keyword evidence="3" id="KW-1185">Reference proteome</keyword>